<reference evidence="2" key="1">
    <citation type="submission" date="2022-04" db="EMBL/GenBank/DDBJ databases">
        <authorList>
            <person name="Seo M.-J."/>
        </authorList>
    </citation>
    <scope>NUCLEOTIDE SEQUENCE</scope>
    <source>
        <strain evidence="2">MBLB2552</strain>
    </source>
</reference>
<dbReference type="Pfam" id="PF09860">
    <property type="entry name" value="DUF2087"/>
    <property type="match status" value="1"/>
</dbReference>
<accession>A0A9X2BN58</accession>
<dbReference type="Proteomes" id="UP001139534">
    <property type="component" value="Unassembled WGS sequence"/>
</dbReference>
<dbReference type="EMBL" id="JALPRK010000001">
    <property type="protein sequence ID" value="MCK8485927.1"/>
    <property type="molecule type" value="Genomic_DNA"/>
</dbReference>
<dbReference type="InterPro" id="IPR018656">
    <property type="entry name" value="DUF2087"/>
</dbReference>
<evidence type="ECO:0000313" key="3">
    <source>
        <dbReference type="Proteomes" id="UP001139534"/>
    </source>
</evidence>
<organism evidence="2 3">
    <name type="scientific">Paenibacillus mellifer</name>
    <dbReference type="NCBI Taxonomy" id="2937794"/>
    <lineage>
        <taxon>Bacteria</taxon>
        <taxon>Bacillati</taxon>
        <taxon>Bacillota</taxon>
        <taxon>Bacilli</taxon>
        <taxon>Bacillales</taxon>
        <taxon>Paenibacillaceae</taxon>
        <taxon>Paenibacillus</taxon>
    </lineage>
</organism>
<gene>
    <name evidence="2" type="ORF">M0651_01940</name>
</gene>
<comment type="caution">
    <text evidence="2">The sequence shown here is derived from an EMBL/GenBank/DDBJ whole genome shotgun (WGS) entry which is preliminary data.</text>
</comment>
<sequence>MMLEDQQTKIKEKVLRNFLAEDGTLKHFPAQLKKKLIVLEHLAAGLEAGRSYTEPEINAYIKRYDEDYATIRREWIIHRFMSRELDIYTLNPPEQWTRWDELH</sequence>
<dbReference type="RefSeq" id="WP_248550151.1">
    <property type="nucleotide sequence ID" value="NZ_JALPRK010000001.1"/>
</dbReference>
<dbReference type="AlphaFoldDB" id="A0A9X2BN58"/>
<evidence type="ECO:0000259" key="1">
    <source>
        <dbReference type="Pfam" id="PF09860"/>
    </source>
</evidence>
<proteinExistence type="predicted"/>
<protein>
    <submittedName>
        <fullName evidence="2">DUF2087 domain-containing protein</fullName>
    </submittedName>
</protein>
<keyword evidence="3" id="KW-1185">Reference proteome</keyword>
<evidence type="ECO:0000313" key="2">
    <source>
        <dbReference type="EMBL" id="MCK8485927.1"/>
    </source>
</evidence>
<feature type="domain" description="DUF2087" evidence="1">
    <location>
        <begin position="25"/>
        <end position="87"/>
    </location>
</feature>
<name>A0A9X2BN58_9BACL</name>